<dbReference type="AlphaFoldDB" id="A0A6A7ZUH7"/>
<dbReference type="InterPro" id="IPR043504">
    <property type="entry name" value="Peptidase_S1_PA_chymotrypsin"/>
</dbReference>
<comment type="caution">
    <text evidence="1">The sequence shown here is derived from an EMBL/GenBank/DDBJ whole genome shotgun (WGS) entry which is preliminary data.</text>
</comment>
<dbReference type="SUPFAM" id="SSF50494">
    <property type="entry name" value="Trypsin-like serine proteases"/>
    <property type="match status" value="1"/>
</dbReference>
<evidence type="ECO:0000313" key="1">
    <source>
        <dbReference type="EMBL" id="MQW06563.1"/>
    </source>
</evidence>
<name>A0A6A7ZUH7_RHIML</name>
<protein>
    <recommendedName>
        <fullName evidence="2">Serine protease</fullName>
    </recommendedName>
</protein>
<proteinExistence type="predicted"/>
<dbReference type="EMBL" id="WISP01000172">
    <property type="protein sequence ID" value="MQW06563.1"/>
    <property type="molecule type" value="Genomic_DNA"/>
</dbReference>
<dbReference type="InterPro" id="IPR009003">
    <property type="entry name" value="Peptidase_S1_PA"/>
</dbReference>
<gene>
    <name evidence="1" type="ORF">GHK45_23405</name>
</gene>
<reference evidence="1" key="1">
    <citation type="journal article" date="2013" name="Genome Biol.">
        <title>Comparative genomics of the core and accessory genomes of 48 Sinorhizobium strains comprising five genospecies.</title>
        <authorList>
            <person name="Sugawara M."/>
            <person name="Epstein B."/>
            <person name="Badgley B.D."/>
            <person name="Unno T."/>
            <person name="Xu L."/>
            <person name="Reese J."/>
            <person name="Gyaneshwar P."/>
            <person name="Denny R."/>
            <person name="Mudge J."/>
            <person name="Bharti A.K."/>
            <person name="Farmer A.D."/>
            <person name="May G.D."/>
            <person name="Woodward J.E."/>
            <person name="Medigue C."/>
            <person name="Vallenet D."/>
            <person name="Lajus A."/>
            <person name="Rouy Z."/>
            <person name="Martinez-Vaz B."/>
            <person name="Tiffin P."/>
            <person name="Young N.D."/>
            <person name="Sadowsky M.J."/>
        </authorList>
    </citation>
    <scope>NUCLEOTIDE SEQUENCE</scope>
    <source>
        <strain evidence="1">M30</strain>
    </source>
</reference>
<dbReference type="RefSeq" id="WP_153318628.1">
    <property type="nucleotide sequence ID" value="NZ_WISP01000172.1"/>
</dbReference>
<evidence type="ECO:0008006" key="2">
    <source>
        <dbReference type="Google" id="ProtNLM"/>
    </source>
</evidence>
<organism evidence="1">
    <name type="scientific">Rhizobium meliloti</name>
    <name type="common">Ensifer meliloti</name>
    <name type="synonym">Sinorhizobium meliloti</name>
    <dbReference type="NCBI Taxonomy" id="382"/>
    <lineage>
        <taxon>Bacteria</taxon>
        <taxon>Pseudomonadati</taxon>
        <taxon>Pseudomonadota</taxon>
        <taxon>Alphaproteobacteria</taxon>
        <taxon>Hyphomicrobiales</taxon>
        <taxon>Rhizobiaceae</taxon>
        <taxon>Sinorhizobium/Ensifer group</taxon>
        <taxon>Sinorhizobium</taxon>
    </lineage>
</organism>
<dbReference type="Gene3D" id="2.40.10.10">
    <property type="entry name" value="Trypsin-like serine proteases"/>
    <property type="match status" value="1"/>
</dbReference>
<sequence length="202" mass="22376">MQPGIGVFSHERFQIGSGFLFRLGLKTWFATAAHVPTGDPEFWRFQDWPTSITLVFDDQRAGRIDLFDAGRRNLFKIPYHPNNQSFSDVLLLDYSEFLASYPTKIYDLSSTQPTDLVGHQATLFGFPEDGSRKRPYWPPHSAKGKITGLVGDKLLGSMSVRLGHSGGPVVDEKGQAMGMAIGSDDDIAAIVPWTILRMTALS</sequence>
<accession>A0A6A7ZUH7</accession>
<dbReference type="Pfam" id="PF13365">
    <property type="entry name" value="Trypsin_2"/>
    <property type="match status" value="1"/>
</dbReference>